<dbReference type="PANTHER" id="PTHR21597:SF0">
    <property type="entry name" value="THO COMPLEX SUBUNIT 2"/>
    <property type="match status" value="1"/>
</dbReference>
<evidence type="ECO:0000256" key="3">
    <source>
        <dbReference type="ARBA" id="ARBA00007857"/>
    </source>
</evidence>
<dbReference type="InterPro" id="IPR021726">
    <property type="entry name" value="THO_THOC2_N"/>
</dbReference>
<dbReference type="Pfam" id="PF11262">
    <property type="entry name" value="Tho2"/>
    <property type="match status" value="1"/>
</dbReference>
<dbReference type="GO" id="GO:0006406">
    <property type="term" value="P:mRNA export from nucleus"/>
    <property type="evidence" value="ECO:0007669"/>
    <property type="project" value="InterPro"/>
</dbReference>
<dbReference type="OrthoDB" id="29024at2759"/>
<dbReference type="InterPro" id="IPR021418">
    <property type="entry name" value="THO_THOC2_C"/>
</dbReference>
<accession>A0A1V9YT40</accession>
<comment type="similarity">
    <text evidence="3">Belongs to the THOC2 family.</text>
</comment>
<dbReference type="GO" id="GO:0003729">
    <property type="term" value="F:mRNA binding"/>
    <property type="evidence" value="ECO:0007669"/>
    <property type="project" value="TreeGrafter"/>
</dbReference>
<sequence>TRNLYTQNKFNLLREESEGFAKVLSLLHAGVNTDNVDAVQRDLLALIGFFDLDPNRVLDLLLDVYETDHLNECFLQLISQFKQEYIVHVVGFKFQYYTRPEALETECFAPRSLYRIAAILIDKNYFTLNDLYPHLSPKKEVIIENDLQRIQDIKTAARAYGRVNLNAKKDDDKAENTESESDANDANQIYGIIIGLLEIGAYKSAVDIIRQFLAKANPVAYPPLARQLCITIHDLLADLYAPLSLKSMKLVSPTDKFKEPKRFVVSALGTLQEMVDVVFPLLHLLGPFLFHDQFLWTKLQRILLHSLPGNDFLIEHLAGLFTHCLFPTLSLHQCCPNLVYQMWDLLKIFSCEKRYALYQTWQEKYANIPEMMLAHAQTVHMTRKVMRRLTADKTKPTGRVLTHVAHANPLVAFRTILQQLQAYENLIQPVVESLKYISPLGMDVLSFVLITEFSRPRESFKADGTNVSLWLSSLASFSGSFYRKYPMVELSALLSYLFQRLSNWESVELIVLSELLTKMGSCLALEDISNTQLEALAGGPTLGYEAPDPKVMNKRAIPRLRDTLVKQNLAWPLSIAIGQVRSQIEHNDDTSAAHLKLLGGTYDMCQRTLNQLLAFLHSAADPATYVTSLPPLPSLVKEYHLPEDVAMALVRPAIRADDPLLRKVTRSVHSGASTNTSDEPGKNYMYSESFLNSIQEAFVNEELNPFEGITKELFATFWGLTLYDIYVPHAQYEREISKVRLELSSLPVGTSKDSKDSKEKSKLKDKLMANVDKLMTEQKDQVAHRKLVFERLEKHKSQFFTSEPTTSVAELLQRCIIPRALHSPEDALYCAKFMHHLHSIDTPNLSTLQYYHKVTLNLSGLVLCTTEREASNFGIFLKETHALLSRWFESSEEFDTEGAKTGFSISLNDPSMRMQHRTFKKTYLKWQAHMEKVYAGALASEDYMPTRNTLVLLTKMIDVFPISGANGQCLLTLVEKLTKDKREDLKIMAKRYSALLKLRLTGFSDVVVEEKVEEKKKEVVTLRDKAKERPKSGSSTPLPLNDKRGRSRSRDKKDNTAWKRSRDSLRKDEPKNRRDEPLNRHDDSYNRRDDSNSRPIHLSARRDDTSSRASSREDSFRRGKSKERSIREIANKRDYERKEHEKKNDDYKADDDKNEGTPESTEAALRRQLTEKKERDAGRKIVSLTRKRDDAGTMDEPNTKRRQSSSPSASIVEANERRLQEEKKKRLAERKRSEPRVSRDDKRSMDRGARGVKVRRYNYEVRRHCEATNDSPSFVILNGREKMASLSDEEDVDYGDNDDMNTDLEDHQKLTYLQSIYNTAKQRKLSLVEDIEQDEQEKDNNTELSTLFERIPEPYEDNSFFQRIHVTSSEDEHDVETADVCQNILKCIALRKKWIEANTMDLKQEQDTIPEPPLTPGGSRAQFRHRDDLPYNIFDIATPTGSNHRIVVQCGVMMVYDESNEVLYKPHSVESFYEDWFEIKRIVNSGPVKTYSYKRLQLLEARFNLHTLLNADRELASQKAVPHRDFYNIRKVDTHIHHSACMNQKHLLRFIKSRLKNSPGEIVIFRDGRFMTLQEVFHSLNLTAYDLNVDTLDMHASNTFHRFDRFNLKYNPAGQSRLREIFLKTDNLIAGRYLADITKEVISDLHASKYQLVEWRLSIYGRKHSEWDKLAKWFYVNRLASPHVRWMIQIPRLYFLYKK</sequence>
<evidence type="ECO:0000256" key="1">
    <source>
        <dbReference type="ARBA" id="ARBA00004123"/>
    </source>
</evidence>
<comment type="caution">
    <text evidence="10">The sequence shown here is derived from an EMBL/GenBank/DDBJ whole genome shotgun (WGS) entry which is preliminary data.</text>
</comment>
<dbReference type="Gene3D" id="3.20.20.140">
    <property type="entry name" value="Metal-dependent hydrolases"/>
    <property type="match status" value="1"/>
</dbReference>
<feature type="compositionally biased region" description="Basic and acidic residues" evidence="6">
    <location>
        <begin position="1100"/>
        <end position="1156"/>
    </location>
</feature>
<dbReference type="Pfam" id="PF19326">
    <property type="entry name" value="AMP_deaminase"/>
    <property type="match status" value="1"/>
</dbReference>
<dbReference type="GO" id="GO:0000445">
    <property type="term" value="C:THO complex part of transcription export complex"/>
    <property type="evidence" value="ECO:0007669"/>
    <property type="project" value="TreeGrafter"/>
</dbReference>
<feature type="non-terminal residue" evidence="10">
    <location>
        <position position="1"/>
    </location>
</feature>
<dbReference type="Pfam" id="PF11732">
    <property type="entry name" value="Thoc2"/>
    <property type="match status" value="1"/>
</dbReference>
<evidence type="ECO:0000256" key="5">
    <source>
        <dbReference type="ARBA" id="ARBA00023242"/>
    </source>
</evidence>
<feature type="compositionally biased region" description="Basic and acidic residues" evidence="6">
    <location>
        <begin position="1214"/>
        <end position="1249"/>
    </location>
</feature>
<evidence type="ECO:0000259" key="9">
    <source>
        <dbReference type="Pfam" id="PF16134"/>
    </source>
</evidence>
<feature type="domain" description="THO complex subunitTHOC2 N-terminal" evidence="8">
    <location>
        <begin position="401"/>
        <end position="475"/>
    </location>
</feature>
<feature type="domain" description="THO complex subunit 2 N-terminal" evidence="9">
    <location>
        <begin position="1"/>
        <end position="244"/>
    </location>
</feature>
<dbReference type="InterPro" id="IPR006329">
    <property type="entry name" value="AMPD"/>
</dbReference>
<feature type="domain" description="THO complex subunitTHOC2 C-terminal" evidence="7">
    <location>
        <begin position="708"/>
        <end position="996"/>
    </location>
</feature>
<feature type="compositionally biased region" description="Basic and acidic residues" evidence="6">
    <location>
        <begin position="1051"/>
        <end position="1092"/>
    </location>
</feature>
<dbReference type="EMBL" id="JNBS01003017">
    <property type="protein sequence ID" value="OQR88780.1"/>
    <property type="molecule type" value="Genomic_DNA"/>
</dbReference>
<dbReference type="STRING" id="74557.A0A1V9YT40"/>
<feature type="compositionally biased region" description="Basic and acidic residues" evidence="6">
    <location>
        <begin position="1017"/>
        <end position="1031"/>
    </location>
</feature>
<evidence type="ECO:0000259" key="8">
    <source>
        <dbReference type="Pfam" id="PF11732"/>
    </source>
</evidence>
<dbReference type="PANTHER" id="PTHR21597">
    <property type="entry name" value="THO2 PROTEIN"/>
    <property type="match status" value="1"/>
</dbReference>
<reference evidence="10 11" key="1">
    <citation type="journal article" date="2014" name="Genome Biol. Evol.">
        <title>The secreted proteins of Achlya hypogyna and Thraustotheca clavata identify the ancestral oomycete secretome and reveal gene acquisitions by horizontal gene transfer.</title>
        <authorList>
            <person name="Misner I."/>
            <person name="Blouin N."/>
            <person name="Leonard G."/>
            <person name="Richards T.A."/>
            <person name="Lane C.E."/>
        </authorList>
    </citation>
    <scope>NUCLEOTIDE SEQUENCE [LARGE SCALE GENOMIC DNA]</scope>
    <source>
        <strain evidence="10 11">ATCC 34112</strain>
    </source>
</reference>
<name>A0A1V9YT40_9STRA</name>
<comment type="subcellular location">
    <subcellularLocation>
        <location evidence="1">Nucleus</location>
    </subcellularLocation>
</comment>
<keyword evidence="5" id="KW-0539">Nucleus</keyword>
<dbReference type="Gene3D" id="4.10.800.20">
    <property type="match status" value="1"/>
</dbReference>
<dbReference type="GO" id="GO:0006397">
    <property type="term" value="P:mRNA processing"/>
    <property type="evidence" value="ECO:0007669"/>
    <property type="project" value="InterPro"/>
</dbReference>
<dbReference type="GO" id="GO:0032264">
    <property type="term" value="P:IMP salvage"/>
    <property type="evidence" value="ECO:0007669"/>
    <property type="project" value="InterPro"/>
</dbReference>
<evidence type="ECO:0000256" key="2">
    <source>
        <dbReference type="ARBA" id="ARBA00006676"/>
    </source>
</evidence>
<dbReference type="InterPro" id="IPR032302">
    <property type="entry name" value="THOC2_N"/>
</dbReference>
<gene>
    <name evidence="10" type="ORF">THRCLA_10108</name>
</gene>
<feature type="compositionally biased region" description="Basic and acidic residues" evidence="6">
    <location>
        <begin position="1164"/>
        <end position="1179"/>
    </location>
</feature>
<evidence type="ECO:0000313" key="11">
    <source>
        <dbReference type="Proteomes" id="UP000243217"/>
    </source>
</evidence>
<evidence type="ECO:0000313" key="10">
    <source>
        <dbReference type="EMBL" id="OQR88780.1"/>
    </source>
</evidence>
<evidence type="ECO:0000256" key="6">
    <source>
        <dbReference type="SAM" id="MobiDB-lite"/>
    </source>
</evidence>
<feature type="region of interest" description="Disordered" evidence="6">
    <location>
        <begin position="1017"/>
        <end position="1249"/>
    </location>
</feature>
<keyword evidence="11" id="KW-1185">Reference proteome</keyword>
<protein>
    <recommendedName>
        <fullName evidence="4">THO complex subunit 2</fullName>
    </recommendedName>
</protein>
<proteinExistence type="inferred from homology"/>
<evidence type="ECO:0000259" key="7">
    <source>
        <dbReference type="Pfam" id="PF11262"/>
    </source>
</evidence>
<dbReference type="InterPro" id="IPR032466">
    <property type="entry name" value="Metal_Hydrolase"/>
</dbReference>
<dbReference type="SUPFAM" id="SSF51556">
    <property type="entry name" value="Metallo-dependent hydrolases"/>
    <property type="match status" value="1"/>
</dbReference>
<feature type="domain" description="THO complex subunit 2 N-terminal" evidence="9">
    <location>
        <begin position="269"/>
        <end position="399"/>
    </location>
</feature>
<dbReference type="InterPro" id="IPR040007">
    <property type="entry name" value="Tho2"/>
</dbReference>
<organism evidence="10 11">
    <name type="scientific">Thraustotheca clavata</name>
    <dbReference type="NCBI Taxonomy" id="74557"/>
    <lineage>
        <taxon>Eukaryota</taxon>
        <taxon>Sar</taxon>
        <taxon>Stramenopiles</taxon>
        <taxon>Oomycota</taxon>
        <taxon>Saprolegniomycetes</taxon>
        <taxon>Saprolegniales</taxon>
        <taxon>Achlyaceae</taxon>
        <taxon>Thraustotheca</taxon>
    </lineage>
</organism>
<dbReference type="GO" id="GO:0003876">
    <property type="term" value="F:AMP deaminase activity"/>
    <property type="evidence" value="ECO:0007669"/>
    <property type="project" value="InterPro"/>
</dbReference>
<comment type="similarity">
    <text evidence="2">Belongs to the metallo-dependent hydrolases superfamily. Adenosine and AMP deaminases family.</text>
</comment>
<dbReference type="Proteomes" id="UP000243217">
    <property type="component" value="Unassembled WGS sequence"/>
</dbReference>
<evidence type="ECO:0000256" key="4">
    <source>
        <dbReference type="ARBA" id="ARBA00019596"/>
    </source>
</evidence>
<dbReference type="Pfam" id="PF16134">
    <property type="entry name" value="THOC2_N"/>
    <property type="match status" value="2"/>
</dbReference>